<proteinExistence type="predicted"/>
<name>E6PYV9_9ZZZZ</name>
<reference evidence="1" key="1">
    <citation type="submission" date="2009-10" db="EMBL/GenBank/DDBJ databases">
        <title>Diversity of trophic interactions inside an arsenic-rich microbial ecosystem.</title>
        <authorList>
            <person name="Bertin P.N."/>
            <person name="Heinrich-Salmeron A."/>
            <person name="Pelletier E."/>
            <person name="Goulhen-Chollet F."/>
            <person name="Arsene-Ploetze F."/>
            <person name="Gallien S."/>
            <person name="Calteau A."/>
            <person name="Vallenet D."/>
            <person name="Casiot C."/>
            <person name="Chane-Woon-Ming B."/>
            <person name="Giloteaux L."/>
            <person name="Barakat M."/>
            <person name="Bonnefoy V."/>
            <person name="Bruneel O."/>
            <person name="Chandler M."/>
            <person name="Cleiss J."/>
            <person name="Duran R."/>
            <person name="Elbaz-Poulichet F."/>
            <person name="Fonknechten N."/>
            <person name="Lauga B."/>
            <person name="Mornico D."/>
            <person name="Ortet P."/>
            <person name="Schaeffer C."/>
            <person name="Siguier P."/>
            <person name="Alexander Thil Smith A."/>
            <person name="Van Dorsselaer A."/>
            <person name="Weissenbach J."/>
            <person name="Medigue C."/>
            <person name="Le Paslier D."/>
        </authorList>
    </citation>
    <scope>NUCLEOTIDE SEQUENCE</scope>
</reference>
<sequence length="106" mass="10910">MVAGAIDDLVVGVVLGAEGAEGVFAGPSVEGEVAAGDVGVFEEFSAEIIGGAGEEQRPCAAGGVGRLKGGDFVFGDVELPDDDEHTSNYRIGARREFKEAGRKELR</sequence>
<organism evidence="1">
    <name type="scientific">mine drainage metagenome</name>
    <dbReference type="NCBI Taxonomy" id="410659"/>
    <lineage>
        <taxon>unclassified sequences</taxon>
        <taxon>metagenomes</taxon>
        <taxon>ecological metagenomes</taxon>
    </lineage>
</organism>
<evidence type="ECO:0000313" key="1">
    <source>
        <dbReference type="EMBL" id="CBI00118.1"/>
    </source>
</evidence>
<dbReference type="EMBL" id="CABN01000093">
    <property type="protein sequence ID" value="CBI00118.1"/>
    <property type="molecule type" value="Genomic_DNA"/>
</dbReference>
<comment type="caution">
    <text evidence="1">The sequence shown here is derived from an EMBL/GenBank/DDBJ whole genome shotgun (WGS) entry which is preliminary data.</text>
</comment>
<gene>
    <name evidence="1" type="ORF">CARN3_1107</name>
</gene>
<protein>
    <submittedName>
        <fullName evidence="1">Uncharacterized protein</fullName>
    </submittedName>
</protein>
<dbReference type="AlphaFoldDB" id="E6PYV9"/>
<accession>E6PYV9</accession>